<accession>A0A9Q8Z068</accession>
<sequence length="207" mass="23918">MKQQVRLEAATLFPYAVGFYGPPREYWTRRYLLGLPLDPMDTRNSPYGRPGLPRAYSTGSGLTNISQQSAIPRRRSQPIPPPTFAERVALGPQLNPWHPKNPYRLERRGSIHDVYTARREQRLKEEEDYVRRLLELRRQQQRIAHATAARTRQLDGSRSNGSTPNVSRSSSEMSLLRVSSWKNLFKERTAKRATRKYDKAKNLGLSK</sequence>
<proteinExistence type="predicted"/>
<keyword evidence="3" id="KW-1185">Reference proteome</keyword>
<evidence type="ECO:0000313" key="3">
    <source>
        <dbReference type="Proteomes" id="UP001056012"/>
    </source>
</evidence>
<gene>
    <name evidence="2" type="ORF">yc1106_00860</name>
</gene>
<feature type="compositionally biased region" description="Polar residues" evidence="1">
    <location>
        <begin position="57"/>
        <end position="70"/>
    </location>
</feature>
<dbReference type="VEuPathDB" id="FungiDB:yc1106_00860"/>
<dbReference type="Proteomes" id="UP001056012">
    <property type="component" value="Chromosome 1"/>
</dbReference>
<feature type="compositionally biased region" description="Polar residues" evidence="1">
    <location>
        <begin position="154"/>
        <end position="165"/>
    </location>
</feature>
<evidence type="ECO:0000313" key="2">
    <source>
        <dbReference type="EMBL" id="USP73586.1"/>
    </source>
</evidence>
<feature type="region of interest" description="Disordered" evidence="1">
    <location>
        <begin position="144"/>
        <end position="172"/>
    </location>
</feature>
<evidence type="ECO:0000256" key="1">
    <source>
        <dbReference type="SAM" id="MobiDB-lite"/>
    </source>
</evidence>
<reference evidence="2" key="1">
    <citation type="submission" date="2021-12" db="EMBL/GenBank/DDBJ databases">
        <title>Curvularia clavata genome.</title>
        <authorList>
            <person name="Cao Y."/>
        </authorList>
    </citation>
    <scope>NUCLEOTIDE SEQUENCE</scope>
    <source>
        <strain evidence="2">Yc1106</strain>
    </source>
</reference>
<feature type="region of interest" description="Disordered" evidence="1">
    <location>
        <begin position="53"/>
        <end position="81"/>
    </location>
</feature>
<organism evidence="2 3">
    <name type="scientific">Curvularia clavata</name>
    <dbReference type="NCBI Taxonomy" id="95742"/>
    <lineage>
        <taxon>Eukaryota</taxon>
        <taxon>Fungi</taxon>
        <taxon>Dikarya</taxon>
        <taxon>Ascomycota</taxon>
        <taxon>Pezizomycotina</taxon>
        <taxon>Dothideomycetes</taxon>
        <taxon>Pleosporomycetidae</taxon>
        <taxon>Pleosporales</taxon>
        <taxon>Pleosporineae</taxon>
        <taxon>Pleosporaceae</taxon>
        <taxon>Curvularia</taxon>
    </lineage>
</organism>
<name>A0A9Q8Z068_CURCL</name>
<protein>
    <submittedName>
        <fullName evidence="2">Arm repeat-containing protein</fullName>
    </submittedName>
</protein>
<dbReference type="AlphaFoldDB" id="A0A9Q8Z068"/>
<dbReference type="EMBL" id="CP089274">
    <property type="protein sequence ID" value="USP73586.1"/>
    <property type="molecule type" value="Genomic_DNA"/>
</dbReference>